<name>A0ACC5ZT99_9RHOB</name>
<accession>A0ACC5ZT99</accession>
<protein>
    <submittedName>
        <fullName evidence="1">Uncharacterized protein</fullName>
    </submittedName>
</protein>
<organism evidence="1 2">
    <name type="scientific">Lutimaribacter degradans</name>
    <dbReference type="NCBI Taxonomy" id="2945989"/>
    <lineage>
        <taxon>Bacteria</taxon>
        <taxon>Pseudomonadati</taxon>
        <taxon>Pseudomonadota</taxon>
        <taxon>Alphaproteobacteria</taxon>
        <taxon>Rhodobacterales</taxon>
        <taxon>Roseobacteraceae</taxon>
        <taxon>Lutimaribacter</taxon>
    </lineage>
</organism>
<dbReference type="EMBL" id="JAMQGO010000001">
    <property type="protein sequence ID" value="MCM2561360.1"/>
    <property type="molecule type" value="Genomic_DNA"/>
</dbReference>
<evidence type="ECO:0000313" key="1">
    <source>
        <dbReference type="EMBL" id="MCM2561360.1"/>
    </source>
</evidence>
<dbReference type="Proteomes" id="UP001203036">
    <property type="component" value="Unassembled WGS sequence"/>
</dbReference>
<proteinExistence type="predicted"/>
<reference evidence="1" key="1">
    <citation type="submission" date="2022-06" db="EMBL/GenBank/DDBJ databases">
        <title>Lutimaribacter sp. EGI FJ00013, a novel bacterium isolated from a salt lake sediment enrichment.</title>
        <authorList>
            <person name="Gao L."/>
            <person name="Fang B.-Z."/>
            <person name="Li W.-J."/>
        </authorList>
    </citation>
    <scope>NUCLEOTIDE SEQUENCE</scope>
    <source>
        <strain evidence="1">EGI FJ00013</strain>
    </source>
</reference>
<comment type="caution">
    <text evidence="1">The sequence shown here is derived from an EMBL/GenBank/DDBJ whole genome shotgun (WGS) entry which is preliminary data.</text>
</comment>
<keyword evidence="2" id="KW-1185">Reference proteome</keyword>
<gene>
    <name evidence="1" type="ORF">M8744_04310</name>
</gene>
<sequence>MTGIAHVPYLEHRKPGFLYRRRIPGRLLRSTARNAGSLSPSRNTSPGFCLCVSLRTHVPADAKALASRLTALCDFTFALAMETDMQHLGDTEIRLLEHLARFEVEAHAAARALAAPRSEQAARQAAASQQATQDLLRRALATGDCEIARDPLRAMAAQLGVTLDESCDNWRVLAFEATRVLLDVSRERERQELGQFETPSPIFISARTTATRLQGTHAPAETTSTLAAPAPVTSAMASAAAAPAAAPLAEITRGAPCAPASAFTPSGKDKTMEFTTHTHTRRTDGSTSGSPSAAHHHCAADAPAMPLQPTPVAATRSAATSDMQKASTSVPTSDPDGAQVYEAAGWTGLDADTARRVEMRPPRLENIDLRILSEKSRKALEKPRGITLEEAIDLFCELKCAGYGSDFTREQVADPAAGRNWERDSGSKPKFARSFWPEFLGTGPVEQIAKNDLRDALALLPRIPAKHGKGQAKYLADNGYQELVERIDSEEESDTIINLEALAARTDVTEADREDARRKALQKRLRAETQIKHRRFLLSVGTMCMELQLADKNPFEILSVSNVDKKRMAASEEKRARTVWDDRIYTLFTSPVFQGKIEEPGEPLFWLPLLARLMGLREEEAAQLSPDDFGSDRGIHFIDVKCTDANHVKTEESQRRIPVHPQLLELGLLELVEMRRRQGQSRLFPHMTRGKTKGKFSENFSKTFTYYRQTNECYWPGLDFHAFRTTFNGDLMNRDKSDEIRCRLMGHEARDEGARSYDQGLGLQVLYERICDVEIDISMIKSPFASAPSETRKRAEEHGLRLVGEG</sequence>
<evidence type="ECO:0000313" key="2">
    <source>
        <dbReference type="Proteomes" id="UP001203036"/>
    </source>
</evidence>